<feature type="compositionally biased region" description="Low complexity" evidence="1">
    <location>
        <begin position="1"/>
        <end position="12"/>
    </location>
</feature>
<reference evidence="2 3" key="1">
    <citation type="submission" date="2018-01" db="EMBL/GenBank/DDBJ databases">
        <title>Bacillus asahii Genome sequencing and assembly.</title>
        <authorList>
            <person name="Jiang H."/>
            <person name="Feng Y."/>
            <person name="Zhao F."/>
            <person name="Lin X."/>
        </authorList>
    </citation>
    <scope>NUCLEOTIDE SEQUENCE [LARGE SCALE GENOMIC DNA]</scope>
    <source>
        <strain evidence="2 3">OM18</strain>
    </source>
</reference>
<dbReference type="Proteomes" id="UP000283095">
    <property type="component" value="Chromosome"/>
</dbReference>
<evidence type="ECO:0000313" key="3">
    <source>
        <dbReference type="Proteomes" id="UP000283095"/>
    </source>
</evidence>
<gene>
    <name evidence="2" type="ORF">BAOM_1094</name>
</gene>
<dbReference type="RefSeq" id="WP_164853131.1">
    <property type="nucleotide sequence ID" value="NZ_CP026095.1"/>
</dbReference>
<accession>A0A3Q9RLR8</accession>
<feature type="compositionally biased region" description="Polar residues" evidence="1">
    <location>
        <begin position="16"/>
        <end position="34"/>
    </location>
</feature>
<feature type="region of interest" description="Disordered" evidence="1">
    <location>
        <begin position="1"/>
        <end position="49"/>
    </location>
</feature>
<dbReference type="EMBL" id="CP026095">
    <property type="protein sequence ID" value="AZV41705.1"/>
    <property type="molecule type" value="Genomic_DNA"/>
</dbReference>
<name>A0A3Q9RLR8_9BACI</name>
<dbReference type="AlphaFoldDB" id="A0A3Q9RLR8"/>
<evidence type="ECO:0000313" key="2">
    <source>
        <dbReference type="EMBL" id="AZV41705.1"/>
    </source>
</evidence>
<protein>
    <submittedName>
        <fullName evidence="2">Uncharacterized protein</fullName>
    </submittedName>
</protein>
<evidence type="ECO:0000256" key="1">
    <source>
        <dbReference type="SAM" id="MobiDB-lite"/>
    </source>
</evidence>
<dbReference type="KEGG" id="pasa:BAOM_1094"/>
<organism evidence="2 3">
    <name type="scientific">Peribacillus asahii</name>
    <dbReference type="NCBI Taxonomy" id="228899"/>
    <lineage>
        <taxon>Bacteria</taxon>
        <taxon>Bacillati</taxon>
        <taxon>Bacillota</taxon>
        <taxon>Bacilli</taxon>
        <taxon>Bacillales</taxon>
        <taxon>Bacillaceae</taxon>
        <taxon>Peribacillus</taxon>
    </lineage>
</organism>
<proteinExistence type="predicted"/>
<sequence>MKSNKNQQNNKINSKEQVVQNKTDQLQIKESVSASKDGFRYDYDDSSDF</sequence>